<evidence type="ECO:0000313" key="4">
    <source>
        <dbReference type="Proteomes" id="UP001195483"/>
    </source>
</evidence>
<reference evidence="3" key="2">
    <citation type="journal article" date="2021" name="Genome Biol. Evol.">
        <title>Developing a high-quality reference genome for a parasitic bivalve with doubly uniparental inheritance (Bivalvia: Unionida).</title>
        <authorList>
            <person name="Smith C.H."/>
        </authorList>
    </citation>
    <scope>NUCLEOTIDE SEQUENCE</scope>
    <source>
        <strain evidence="3">CHS0354</strain>
        <tissue evidence="3">Mantle</tissue>
    </source>
</reference>
<gene>
    <name evidence="3" type="ORF">CHS0354_001659</name>
</gene>
<feature type="binding site" evidence="1">
    <location>
        <position position="26"/>
    </location>
    <ligand>
        <name>Zn(2+)</name>
        <dbReference type="ChEBI" id="CHEBI:29105"/>
        <note>catalytic</note>
    </ligand>
</feature>
<evidence type="ECO:0000259" key="2">
    <source>
        <dbReference type="PROSITE" id="PS50215"/>
    </source>
</evidence>
<accession>A0AAE0RUB4</accession>
<comment type="caution">
    <text evidence="3">The sequence shown here is derived from an EMBL/GenBank/DDBJ whole genome shotgun (WGS) entry which is preliminary data.</text>
</comment>
<dbReference type="InterPro" id="IPR024079">
    <property type="entry name" value="MetalloPept_cat_dom_sf"/>
</dbReference>
<dbReference type="Gene3D" id="3.40.390.10">
    <property type="entry name" value="Collagenase (Catalytic Domain)"/>
    <property type="match status" value="1"/>
</dbReference>
<dbReference type="GO" id="GO:0006508">
    <property type="term" value="P:proteolysis"/>
    <property type="evidence" value="ECO:0007669"/>
    <property type="project" value="InterPro"/>
</dbReference>
<dbReference type="AlphaFoldDB" id="A0AAE0RUB4"/>
<dbReference type="SUPFAM" id="SSF55486">
    <property type="entry name" value="Metalloproteases ('zincins'), catalytic domain"/>
    <property type="match status" value="1"/>
</dbReference>
<comment type="caution">
    <text evidence="1">Lacks conserved residue(s) required for the propagation of feature annotation.</text>
</comment>
<dbReference type="EMBL" id="JAEAOA010000159">
    <property type="protein sequence ID" value="KAK3579663.1"/>
    <property type="molecule type" value="Genomic_DNA"/>
</dbReference>
<dbReference type="InterPro" id="IPR001590">
    <property type="entry name" value="Peptidase_M12B"/>
</dbReference>
<evidence type="ECO:0000313" key="3">
    <source>
        <dbReference type="EMBL" id="KAK3579663.1"/>
    </source>
</evidence>
<dbReference type="GO" id="GO:0046872">
    <property type="term" value="F:metal ion binding"/>
    <property type="evidence" value="ECO:0007669"/>
    <property type="project" value="UniProtKB-KW"/>
</dbReference>
<name>A0AAE0RUB4_9BIVA</name>
<dbReference type="PROSITE" id="PS50215">
    <property type="entry name" value="ADAM_MEPRO"/>
    <property type="match status" value="1"/>
</dbReference>
<feature type="binding site" evidence="1">
    <location>
        <position position="36"/>
    </location>
    <ligand>
        <name>Zn(2+)</name>
        <dbReference type="ChEBI" id="CHEBI:29105"/>
        <note>catalytic</note>
    </ligand>
</feature>
<feature type="non-terminal residue" evidence="3">
    <location>
        <position position="84"/>
    </location>
</feature>
<reference evidence="3" key="3">
    <citation type="submission" date="2023-05" db="EMBL/GenBank/DDBJ databases">
        <authorList>
            <person name="Smith C.H."/>
        </authorList>
    </citation>
    <scope>NUCLEOTIDE SEQUENCE</scope>
    <source>
        <strain evidence="3">CHS0354</strain>
        <tissue evidence="3">Mantle</tissue>
    </source>
</reference>
<feature type="binding site" evidence="1">
    <location>
        <position position="30"/>
    </location>
    <ligand>
        <name>Zn(2+)</name>
        <dbReference type="ChEBI" id="CHEBI:29105"/>
        <note>catalytic</note>
    </ligand>
</feature>
<evidence type="ECO:0000256" key="1">
    <source>
        <dbReference type="PROSITE-ProRule" id="PRU00276"/>
    </source>
</evidence>
<feature type="active site" evidence="1">
    <location>
        <position position="27"/>
    </location>
</feature>
<proteinExistence type="predicted"/>
<dbReference type="GO" id="GO:0004222">
    <property type="term" value="F:metalloendopeptidase activity"/>
    <property type="evidence" value="ECO:0007669"/>
    <property type="project" value="InterPro"/>
</dbReference>
<reference evidence="3" key="1">
    <citation type="journal article" date="2021" name="Genome Biol. Evol.">
        <title>A High-Quality Reference Genome for a Parasitic Bivalve with Doubly Uniparental Inheritance (Bivalvia: Unionida).</title>
        <authorList>
            <person name="Smith C.H."/>
        </authorList>
    </citation>
    <scope>NUCLEOTIDE SEQUENCE</scope>
    <source>
        <strain evidence="3">CHS0354</strain>
    </source>
</reference>
<dbReference type="Pfam" id="PF13688">
    <property type="entry name" value="Reprolysin_5"/>
    <property type="match status" value="1"/>
</dbReference>
<keyword evidence="1" id="KW-0479">Metal-binding</keyword>
<feature type="domain" description="Peptidase M12B" evidence="2">
    <location>
        <begin position="1"/>
        <end position="84"/>
    </location>
</feature>
<dbReference type="Proteomes" id="UP001195483">
    <property type="component" value="Unassembled WGS sequence"/>
</dbReference>
<organism evidence="3 4">
    <name type="scientific">Potamilus streckersoni</name>
    <dbReference type="NCBI Taxonomy" id="2493646"/>
    <lineage>
        <taxon>Eukaryota</taxon>
        <taxon>Metazoa</taxon>
        <taxon>Spiralia</taxon>
        <taxon>Lophotrochozoa</taxon>
        <taxon>Mollusca</taxon>
        <taxon>Bivalvia</taxon>
        <taxon>Autobranchia</taxon>
        <taxon>Heteroconchia</taxon>
        <taxon>Palaeoheterodonta</taxon>
        <taxon>Unionida</taxon>
        <taxon>Unionoidea</taxon>
        <taxon>Unionidae</taxon>
        <taxon>Ambleminae</taxon>
        <taxon>Lampsilini</taxon>
        <taxon>Potamilus</taxon>
    </lineage>
</organism>
<keyword evidence="4" id="KW-1185">Reference proteome</keyword>
<protein>
    <recommendedName>
        <fullName evidence="2">Peptidase M12B domain-containing protein</fullName>
    </recommendedName>
</protein>
<sequence>MVCVPGKRVEIVHSDDYFKTTSTAAHELGHSLGAIHDNSTSCKAKDTFIMSPLVAKFDPSEEYTKNPWLFTNESVQAFKTTLAN</sequence>
<keyword evidence="1" id="KW-0862">Zinc</keyword>